<dbReference type="InterPro" id="IPR023996">
    <property type="entry name" value="TonB-dep_OMP_SusC/RagA"/>
</dbReference>
<keyword evidence="10" id="KW-1185">Reference proteome</keyword>
<dbReference type="Proteomes" id="UP000620874">
    <property type="component" value="Unassembled WGS sequence"/>
</dbReference>
<dbReference type="InterPro" id="IPR012910">
    <property type="entry name" value="Plug_dom"/>
</dbReference>
<sequence length="970" mass="108317">MVVSFIGLQTQEVKIQPVMKVVMQSNMHELDEVMVVAYGTAKKSSFTGAATSVDGEKIAKLQVSSVSKALEGAAAGVQVISTSGQPGENAKIRIRGIGSFSASAAPLYVVDGMPYDEEAVNALNPADIESMSILKDAASAALYGSRAANGVVMITTKRGSSDKSSISVDARWGVNTRGIPEYDIMKDQRTYVKTAWNVLYNQVGGEEASAGLINSIGYNPFIGVANNEMVSPEGVVTSAPLRHHDDWADATLHNGLRQEYNISMQGGNSKTTHFLSLGYLKDEGILRNTDFERISARANITHTVNKYLDLTGNLSYARGEKNAGTSQGASLTNYSNAFMFTQQIAPIYPVYAYDTDGNRLYDEDGNVIYDYGDGTYSSRMAGFSNQNVAANSDLDVHQTLNDNFSGRGTINLNLFEGFKLTANIGYDLMNQVRTDHMNQLYGDAANVNGRTYKYNIRMQTFTANQIASYAKSIGKHSFDVMVGHESYSYIQNYQYTHKYNFYTLGNPEFNNAITMSDMNSYKQEHSMESYFGRVNYDYEDRFYLSASIRTDESSKFHPDNRRGTFWSVGGSWRMTQEEWLKDVSWLNDLKIKASYGTQGNDGILDQYGYVVYQPYLKQYTVSNNNGAFSVVESYRGNKDLTWEKSKNLNVGIESSFFDHRLKFDFDYFLKNTSDMLYNMPYPISSGISYIPMNLLDMKNQGFEFTLTATPFRTNDFVWNISINGTHYKNKIVSLPEDKRADGIIHGTSSLFRLTEGGSIYDVYTYEYAGVNPETGAAQWYMNVEDENGNVTGRTVTEDYTQADKYDLGSTLPDFQGGLSMDFSYKNFDLTIGTNFQLGGQIYDSMYMGFMHAGSNVGSNWHKDILNAWTPENKNTDVPIMDGAQNSNAQSSRFLISASYFNIRNISLGYTFPAKWMKAIQANSARIYVSADNVAMFSKRKGLDPRQYEYGYSAANYSAIRAISFGINLNF</sequence>
<evidence type="ECO:0000256" key="7">
    <source>
        <dbReference type="PROSITE-ProRule" id="PRU01360"/>
    </source>
</evidence>
<dbReference type="NCBIfam" id="TIGR04056">
    <property type="entry name" value="OMP_RagA_SusC"/>
    <property type="match status" value="1"/>
</dbReference>
<dbReference type="Gene3D" id="2.170.130.10">
    <property type="entry name" value="TonB-dependent receptor, plug domain"/>
    <property type="match status" value="1"/>
</dbReference>
<dbReference type="NCBIfam" id="TIGR04057">
    <property type="entry name" value="SusC_RagA_signa"/>
    <property type="match status" value="1"/>
</dbReference>
<proteinExistence type="inferred from homology"/>
<reference evidence="9 10" key="1">
    <citation type="submission" date="2020-08" db="EMBL/GenBank/DDBJ databases">
        <title>A Genomic Blueprint of the Chicken Gut Microbiome.</title>
        <authorList>
            <person name="Gilroy R."/>
            <person name="Ravi A."/>
            <person name="Getino M."/>
            <person name="Pursley I."/>
            <person name="Horton D.L."/>
            <person name="Alikhan N.-F."/>
            <person name="Baker D."/>
            <person name="Gharbi K."/>
            <person name="Hall N."/>
            <person name="Watson M."/>
            <person name="Adriaenssens E.M."/>
            <person name="Foster-Nyarko E."/>
            <person name="Jarju S."/>
            <person name="Secka A."/>
            <person name="Antonio M."/>
            <person name="Oren A."/>
            <person name="Chaudhuri R."/>
            <person name="La Ragione R.M."/>
            <person name="Hildebrand F."/>
            <person name="Pallen M.J."/>
        </authorList>
    </citation>
    <scope>NUCLEOTIDE SEQUENCE [LARGE SCALE GENOMIC DNA]</scope>
    <source>
        <strain evidence="9 10">Sa1CVN1</strain>
    </source>
</reference>
<keyword evidence="5 7" id="KW-0472">Membrane</keyword>
<protein>
    <submittedName>
        <fullName evidence="9">TonB-dependent receptor</fullName>
    </submittedName>
</protein>
<name>A0ABR8Y512_9BACT</name>
<evidence type="ECO:0000259" key="8">
    <source>
        <dbReference type="Pfam" id="PF07715"/>
    </source>
</evidence>
<evidence type="ECO:0000256" key="1">
    <source>
        <dbReference type="ARBA" id="ARBA00004571"/>
    </source>
</evidence>
<keyword evidence="2 7" id="KW-0813">Transport</keyword>
<evidence type="ECO:0000256" key="5">
    <source>
        <dbReference type="ARBA" id="ARBA00023136"/>
    </source>
</evidence>
<dbReference type="InterPro" id="IPR039426">
    <property type="entry name" value="TonB-dep_rcpt-like"/>
</dbReference>
<comment type="similarity">
    <text evidence="7">Belongs to the TonB-dependent receptor family.</text>
</comment>
<keyword evidence="9" id="KW-0675">Receptor</keyword>
<feature type="domain" description="TonB-dependent receptor plug" evidence="8">
    <location>
        <begin position="43"/>
        <end position="151"/>
    </location>
</feature>
<gene>
    <name evidence="9" type="ORF">H9625_02335</name>
</gene>
<evidence type="ECO:0000256" key="4">
    <source>
        <dbReference type="ARBA" id="ARBA00022692"/>
    </source>
</evidence>
<comment type="caution">
    <text evidence="9">The sequence shown here is derived from an EMBL/GenBank/DDBJ whole genome shotgun (WGS) entry which is preliminary data.</text>
</comment>
<keyword evidence="4 7" id="KW-0812">Transmembrane</keyword>
<evidence type="ECO:0000313" key="9">
    <source>
        <dbReference type="EMBL" id="MBD8039300.1"/>
    </source>
</evidence>
<dbReference type="SUPFAM" id="SSF56935">
    <property type="entry name" value="Porins"/>
    <property type="match status" value="1"/>
</dbReference>
<dbReference type="InterPro" id="IPR036942">
    <property type="entry name" value="Beta-barrel_TonB_sf"/>
</dbReference>
<keyword evidence="3 7" id="KW-1134">Transmembrane beta strand</keyword>
<evidence type="ECO:0000313" key="10">
    <source>
        <dbReference type="Proteomes" id="UP000620874"/>
    </source>
</evidence>
<accession>A0ABR8Y512</accession>
<dbReference type="Gene3D" id="2.40.170.20">
    <property type="entry name" value="TonB-dependent receptor, beta-barrel domain"/>
    <property type="match status" value="1"/>
</dbReference>
<dbReference type="EMBL" id="JACSPP010000004">
    <property type="protein sequence ID" value="MBD8039300.1"/>
    <property type="molecule type" value="Genomic_DNA"/>
</dbReference>
<organism evidence="9 10">
    <name type="scientific">Phocaeicola intestinalis</name>
    <dbReference type="NCBI Taxonomy" id="2762212"/>
    <lineage>
        <taxon>Bacteria</taxon>
        <taxon>Pseudomonadati</taxon>
        <taxon>Bacteroidota</taxon>
        <taxon>Bacteroidia</taxon>
        <taxon>Bacteroidales</taxon>
        <taxon>Bacteroidaceae</taxon>
        <taxon>Phocaeicola</taxon>
    </lineage>
</organism>
<dbReference type="InterPro" id="IPR037066">
    <property type="entry name" value="Plug_dom_sf"/>
</dbReference>
<dbReference type="PROSITE" id="PS52016">
    <property type="entry name" value="TONB_DEPENDENT_REC_3"/>
    <property type="match status" value="1"/>
</dbReference>
<evidence type="ECO:0000256" key="2">
    <source>
        <dbReference type="ARBA" id="ARBA00022448"/>
    </source>
</evidence>
<evidence type="ECO:0000256" key="3">
    <source>
        <dbReference type="ARBA" id="ARBA00022452"/>
    </source>
</evidence>
<keyword evidence="6 7" id="KW-0998">Cell outer membrane</keyword>
<comment type="subcellular location">
    <subcellularLocation>
        <location evidence="1 7">Cell outer membrane</location>
        <topology evidence="1 7">Multi-pass membrane protein</topology>
    </subcellularLocation>
</comment>
<evidence type="ECO:0000256" key="6">
    <source>
        <dbReference type="ARBA" id="ARBA00023237"/>
    </source>
</evidence>
<dbReference type="InterPro" id="IPR023997">
    <property type="entry name" value="TonB-dep_OMP_SusC/RagA_CS"/>
</dbReference>
<dbReference type="Pfam" id="PF07715">
    <property type="entry name" value="Plug"/>
    <property type="match status" value="1"/>
</dbReference>